<proteinExistence type="predicted"/>
<accession>A0A0H3HPH4</accession>
<organism evidence="2 3">
    <name type="scientific">Burkholderia pseudomallei (strain 1026b)</name>
    <dbReference type="NCBI Taxonomy" id="884204"/>
    <lineage>
        <taxon>Bacteria</taxon>
        <taxon>Pseudomonadati</taxon>
        <taxon>Pseudomonadota</taxon>
        <taxon>Betaproteobacteria</taxon>
        <taxon>Burkholderiales</taxon>
        <taxon>Burkholderiaceae</taxon>
        <taxon>Burkholderia</taxon>
        <taxon>pseudomallei group</taxon>
    </lineage>
</organism>
<feature type="region of interest" description="Disordered" evidence="1">
    <location>
        <begin position="1"/>
        <end position="29"/>
    </location>
</feature>
<evidence type="ECO:0000313" key="3">
    <source>
        <dbReference type="Proteomes" id="UP000010087"/>
    </source>
</evidence>
<name>A0A0H3HPH4_BURP2</name>
<dbReference type="KEGG" id="bpz:BP1026B_I1339"/>
<dbReference type="AlphaFoldDB" id="A0A0H3HPH4"/>
<reference evidence="2 3" key="1">
    <citation type="journal article" date="2012" name="PLoS ONE">
        <title>Evolution of Burkholderia pseudomallei in recurrent melioidosis.</title>
        <authorList>
            <person name="Hayden H.S."/>
            <person name="Lim R."/>
            <person name="Brittnacher M.J."/>
            <person name="Sims E.H."/>
            <person name="Ramage E.R."/>
            <person name="Fong C."/>
            <person name="Wu Z."/>
            <person name="Crist E."/>
            <person name="Chang J."/>
            <person name="Zhou Y."/>
            <person name="Radey M."/>
            <person name="Rohmer L."/>
            <person name="Haugen E."/>
            <person name="Gillett W."/>
            <person name="Wuthiekanun V."/>
            <person name="Peacock S.J."/>
            <person name="Kaul R."/>
            <person name="Miller S.I."/>
            <person name="Manoil C."/>
            <person name="Jacobs M.A."/>
        </authorList>
    </citation>
    <scope>NUCLEOTIDE SEQUENCE [LARGE SCALE GENOMIC DNA]</scope>
    <source>
        <strain evidence="2 3">1026b</strain>
    </source>
</reference>
<dbReference type="Proteomes" id="UP000010087">
    <property type="component" value="Chromosome 1"/>
</dbReference>
<sequence length="72" mass="7599">MPVTPARTRREGAARRGTREGATRAVSGAHRVARRACSHAMASLTQVNAGVNGRHRLESSLHAFATIQGAPP</sequence>
<dbReference type="EMBL" id="CP002833">
    <property type="protein sequence ID" value="AFI65978.1"/>
    <property type="molecule type" value="Genomic_DNA"/>
</dbReference>
<evidence type="ECO:0000313" key="2">
    <source>
        <dbReference type="EMBL" id="AFI65978.1"/>
    </source>
</evidence>
<protein>
    <submittedName>
        <fullName evidence="2">Uncharacterized protein</fullName>
    </submittedName>
</protein>
<gene>
    <name evidence="2" type="ordered locus">BP1026B_I1339</name>
</gene>
<evidence type="ECO:0000256" key="1">
    <source>
        <dbReference type="SAM" id="MobiDB-lite"/>
    </source>
</evidence>
<feature type="compositionally biased region" description="Basic and acidic residues" evidence="1">
    <location>
        <begin position="8"/>
        <end position="22"/>
    </location>
</feature>